<feature type="transmembrane region" description="Helical" evidence="1">
    <location>
        <begin position="51"/>
        <end position="70"/>
    </location>
</feature>
<dbReference type="Proteomes" id="UP000051326">
    <property type="component" value="Unassembled WGS sequence"/>
</dbReference>
<reference evidence="2 3" key="1">
    <citation type="submission" date="2015-09" db="EMBL/GenBank/DDBJ databases">
        <authorList>
            <consortium name="Swine Surveillance"/>
        </authorList>
    </citation>
    <scope>NUCLEOTIDE SEQUENCE [LARGE SCALE GENOMIC DNA]</scope>
    <source>
        <strain evidence="2 3">CECT 8399</strain>
    </source>
</reference>
<dbReference type="RefSeq" id="WP_208856255.1">
    <property type="nucleotide sequence ID" value="NZ_CYSR01000005.1"/>
</dbReference>
<feature type="transmembrane region" description="Helical" evidence="1">
    <location>
        <begin position="77"/>
        <end position="97"/>
    </location>
</feature>
<feature type="transmembrane region" description="Helical" evidence="1">
    <location>
        <begin position="103"/>
        <end position="122"/>
    </location>
</feature>
<dbReference type="Pfam" id="PF18926">
    <property type="entry name" value="DUF5676"/>
    <property type="match status" value="1"/>
</dbReference>
<keyword evidence="1" id="KW-1133">Transmembrane helix</keyword>
<evidence type="ECO:0000313" key="2">
    <source>
        <dbReference type="EMBL" id="CUH98367.1"/>
    </source>
</evidence>
<accession>A0A0P1HKZ3</accession>
<evidence type="ECO:0000256" key="1">
    <source>
        <dbReference type="SAM" id="Phobius"/>
    </source>
</evidence>
<dbReference type="InterPro" id="IPR044020">
    <property type="entry name" value="DUF5676"/>
</dbReference>
<proteinExistence type="predicted"/>
<sequence length="124" mass="13523">MFAILYFATAALLVFAVLRLGCGPCATGQVSEVDPENVMAPPRIPVVKLGWALSIFLAVTYMLCVGFDLIFPQYAMYRAWISLMPGMTWLTATSFLIGLAEAFAYGWFVALVFGPIFNVIAARG</sequence>
<dbReference type="STRING" id="1396826.PHA8399_00481"/>
<evidence type="ECO:0000313" key="3">
    <source>
        <dbReference type="Proteomes" id="UP000051326"/>
    </source>
</evidence>
<protein>
    <submittedName>
        <fullName evidence="2">Uncharacterized protein</fullName>
    </submittedName>
</protein>
<keyword evidence="1" id="KW-0472">Membrane</keyword>
<dbReference type="EMBL" id="CYSR01000005">
    <property type="protein sequence ID" value="CUH98367.1"/>
    <property type="molecule type" value="Genomic_DNA"/>
</dbReference>
<organism evidence="2 3">
    <name type="scientific">Leisingera aquaemixtae</name>
    <dbReference type="NCBI Taxonomy" id="1396826"/>
    <lineage>
        <taxon>Bacteria</taxon>
        <taxon>Pseudomonadati</taxon>
        <taxon>Pseudomonadota</taxon>
        <taxon>Alphaproteobacteria</taxon>
        <taxon>Rhodobacterales</taxon>
        <taxon>Roseobacteraceae</taxon>
        <taxon>Leisingera</taxon>
    </lineage>
</organism>
<gene>
    <name evidence="2" type="ORF">PHA8399_00481</name>
</gene>
<dbReference type="AlphaFoldDB" id="A0A0P1HKZ3"/>
<name>A0A0P1HKZ3_9RHOB</name>
<keyword evidence="1" id="KW-0812">Transmembrane</keyword>